<dbReference type="GO" id="GO:0005840">
    <property type="term" value="C:ribosome"/>
    <property type="evidence" value="ECO:0007669"/>
    <property type="project" value="UniProtKB-KW"/>
</dbReference>
<gene>
    <name evidence="1" type="ORF">KUF71_000421</name>
</gene>
<evidence type="ECO:0000313" key="2">
    <source>
        <dbReference type="Proteomes" id="UP001219518"/>
    </source>
</evidence>
<keyword evidence="2" id="KW-1185">Reference proteome</keyword>
<dbReference type="AlphaFoldDB" id="A0AAE1HLC5"/>
<proteinExistence type="predicted"/>
<keyword evidence="1" id="KW-0689">Ribosomal protein</keyword>
<organism evidence="1 2">
    <name type="scientific">Frankliniella fusca</name>
    <dbReference type="NCBI Taxonomy" id="407009"/>
    <lineage>
        <taxon>Eukaryota</taxon>
        <taxon>Metazoa</taxon>
        <taxon>Ecdysozoa</taxon>
        <taxon>Arthropoda</taxon>
        <taxon>Hexapoda</taxon>
        <taxon>Insecta</taxon>
        <taxon>Pterygota</taxon>
        <taxon>Neoptera</taxon>
        <taxon>Paraneoptera</taxon>
        <taxon>Thysanoptera</taxon>
        <taxon>Terebrantia</taxon>
        <taxon>Thripoidea</taxon>
        <taxon>Thripidae</taxon>
        <taxon>Frankliniella</taxon>
    </lineage>
</organism>
<protein>
    <submittedName>
        <fullName evidence="1">30S ribosomal protein S16</fullName>
    </submittedName>
</protein>
<dbReference type="Proteomes" id="UP001219518">
    <property type="component" value="Unassembled WGS sequence"/>
</dbReference>
<dbReference type="EMBL" id="JAHWGI010001142">
    <property type="protein sequence ID" value="KAK3923339.1"/>
    <property type="molecule type" value="Genomic_DNA"/>
</dbReference>
<evidence type="ECO:0000313" key="1">
    <source>
        <dbReference type="EMBL" id="KAK3923339.1"/>
    </source>
</evidence>
<comment type="caution">
    <text evidence="1">The sequence shown here is derived from an EMBL/GenBank/DDBJ whole genome shotgun (WGS) entry which is preliminary data.</text>
</comment>
<keyword evidence="1" id="KW-0687">Ribonucleoprotein</keyword>
<reference evidence="1" key="1">
    <citation type="submission" date="2021-07" db="EMBL/GenBank/DDBJ databases">
        <authorList>
            <person name="Catto M.A."/>
            <person name="Jacobson A."/>
            <person name="Kennedy G."/>
            <person name="Labadie P."/>
            <person name="Hunt B.G."/>
            <person name="Srinivasan R."/>
        </authorList>
    </citation>
    <scope>NUCLEOTIDE SEQUENCE</scope>
    <source>
        <strain evidence="1">PL_HMW_Pooled</strain>
        <tissue evidence="1">Head</tissue>
    </source>
</reference>
<accession>A0AAE1HLC5</accession>
<sequence length="53" mass="5994">MPKPVANLPQNVINQMKTRVQGGNPPTFMVMSIKSRERADGKGSYDVVDYKWI</sequence>
<name>A0AAE1HLC5_9NEOP</name>
<reference evidence="1" key="2">
    <citation type="journal article" date="2023" name="BMC Genomics">
        <title>Pest status, molecular evolution, and epigenetic factors derived from the genome assembly of Frankliniella fusca, a thysanopteran phytovirus vector.</title>
        <authorList>
            <person name="Catto M.A."/>
            <person name="Labadie P.E."/>
            <person name="Jacobson A.L."/>
            <person name="Kennedy G.G."/>
            <person name="Srinivasan R."/>
            <person name="Hunt B.G."/>
        </authorList>
    </citation>
    <scope>NUCLEOTIDE SEQUENCE</scope>
    <source>
        <strain evidence="1">PL_HMW_Pooled</strain>
    </source>
</reference>